<dbReference type="SUPFAM" id="SSF52743">
    <property type="entry name" value="Subtilisin-like"/>
    <property type="match status" value="1"/>
</dbReference>
<keyword evidence="3" id="KW-1185">Reference proteome</keyword>
<evidence type="ECO:0000313" key="3">
    <source>
        <dbReference type="Proteomes" id="UP001652445"/>
    </source>
</evidence>
<dbReference type="PROSITE" id="PS51892">
    <property type="entry name" value="SUBTILASE"/>
    <property type="match status" value="1"/>
</dbReference>
<evidence type="ECO:0000256" key="1">
    <source>
        <dbReference type="PROSITE-ProRule" id="PRU01240"/>
    </source>
</evidence>
<dbReference type="Gene3D" id="3.40.50.200">
    <property type="entry name" value="Peptidase S8/S53 domain"/>
    <property type="match status" value="1"/>
</dbReference>
<accession>A0ABT2UUM7</accession>
<comment type="caution">
    <text evidence="1">Lacks conserved residue(s) required for the propagation of feature annotation.</text>
</comment>
<comment type="similarity">
    <text evidence="1">Belongs to the peptidase S8 family.</text>
</comment>
<evidence type="ECO:0008006" key="4">
    <source>
        <dbReference type="Google" id="ProtNLM"/>
    </source>
</evidence>
<comment type="caution">
    <text evidence="2">The sequence shown here is derived from an EMBL/GenBank/DDBJ whole genome shotgun (WGS) entry which is preliminary data.</text>
</comment>
<name>A0ABT2UUM7_9BACL</name>
<gene>
    <name evidence="2" type="ORF">OB236_39995</name>
</gene>
<sequence>MDIITMSFAGEENSAALKEAMQLAAANGILLIAAIGNDGKSSVLALEFVCECTSFFGHSVVSLLVYWLYSKPNDFTVK</sequence>
<dbReference type="Proteomes" id="UP001652445">
    <property type="component" value="Unassembled WGS sequence"/>
</dbReference>
<dbReference type="EMBL" id="JAOQIO010000126">
    <property type="protein sequence ID" value="MCU6798330.1"/>
    <property type="molecule type" value="Genomic_DNA"/>
</dbReference>
<organism evidence="2 3">
    <name type="scientific">Paenibacillus baimaensis</name>
    <dbReference type="NCBI Taxonomy" id="2982185"/>
    <lineage>
        <taxon>Bacteria</taxon>
        <taxon>Bacillati</taxon>
        <taxon>Bacillota</taxon>
        <taxon>Bacilli</taxon>
        <taxon>Bacillales</taxon>
        <taxon>Paenibacillaceae</taxon>
        <taxon>Paenibacillus</taxon>
    </lineage>
</organism>
<evidence type="ECO:0000313" key="2">
    <source>
        <dbReference type="EMBL" id="MCU6798330.1"/>
    </source>
</evidence>
<reference evidence="2 3" key="1">
    <citation type="submission" date="2022-09" db="EMBL/GenBank/DDBJ databases">
        <authorList>
            <person name="Han X.L."/>
            <person name="Wang Q."/>
            <person name="Lu T."/>
        </authorList>
    </citation>
    <scope>NUCLEOTIDE SEQUENCE [LARGE SCALE GENOMIC DNA]</scope>
    <source>
        <strain evidence="2 3">WQ 127069</strain>
    </source>
</reference>
<proteinExistence type="inferred from homology"/>
<dbReference type="InterPro" id="IPR036852">
    <property type="entry name" value="Peptidase_S8/S53_dom_sf"/>
</dbReference>
<protein>
    <recommendedName>
        <fullName evidence="4">Peptidase S8/S53 domain-containing protein</fullName>
    </recommendedName>
</protein>